<dbReference type="Proteomes" id="UP000677228">
    <property type="component" value="Unassembled WGS sequence"/>
</dbReference>
<feature type="transmembrane region" description="Helical" evidence="1">
    <location>
        <begin position="198"/>
        <end position="223"/>
    </location>
</feature>
<evidence type="ECO:0000313" key="7">
    <source>
        <dbReference type="Proteomes" id="UP000663829"/>
    </source>
</evidence>
<feature type="transmembrane region" description="Helical" evidence="1">
    <location>
        <begin position="317"/>
        <end position="337"/>
    </location>
</feature>
<protein>
    <recommendedName>
        <fullName evidence="2">Nose resistant-to-fluoxetine protein N-terminal domain-containing protein</fullName>
    </recommendedName>
</protein>
<dbReference type="EMBL" id="CAJOBC010002224">
    <property type="protein sequence ID" value="CAF3722188.1"/>
    <property type="molecule type" value="Genomic_DNA"/>
</dbReference>
<organism evidence="4 7">
    <name type="scientific">Didymodactylos carnosus</name>
    <dbReference type="NCBI Taxonomy" id="1234261"/>
    <lineage>
        <taxon>Eukaryota</taxon>
        <taxon>Metazoa</taxon>
        <taxon>Spiralia</taxon>
        <taxon>Gnathifera</taxon>
        <taxon>Rotifera</taxon>
        <taxon>Eurotatoria</taxon>
        <taxon>Bdelloidea</taxon>
        <taxon>Philodinida</taxon>
        <taxon>Philodinidae</taxon>
        <taxon>Didymodactylos</taxon>
    </lineage>
</organism>
<name>A0A814CRY6_9BILA</name>
<sequence>MKFNGKIFSLKLVLNINQVLSRNIQIISNVRYIEEELIYSNNIYSTFPNLTLDLTSSSYGNLTQCRQDVNLLTRDFLTLKRWALKTMDAWGKVPSGVLFGDLYWIGSSYECSHHLSQFNRSIIEQPFYTKQCIIGLRTELSGGYSLAMAPLYGVCVPESCNSTDVIELINNRLIIVPTRFKLSNDSIHCIEKRSLSPVAILTIILLCCLFLLILLATGMHIFYGRHVIKINQPPVIETSATVHTDIEDENYEEENERSINTTNPNEVTPLIIRRTNHSSVDSAAQNLIERCSLVNNYNDLLHKTSPANLACLNGIRVLSMFWIILGHTILFGAFYSIACANHSNSTSYFEDVYIKPWCRVAPYAVGLIVGYMLYTMNQRKISSWDFSSVQSRLVQETEKRYRSRQIFLWIFALVILLLCLFGTYGDYAHSTSFKPLTRSGRISFLVLSRLAWAIGLSVLILACFTGHGGIIDRFLSCSVIQKLSKLTYGAYLWHPLVIAVSILGRDLPLHYSGANIVCR</sequence>
<feature type="transmembrane region" description="Helical" evidence="1">
    <location>
        <begin position="357"/>
        <end position="374"/>
    </location>
</feature>
<dbReference type="InterPro" id="IPR052728">
    <property type="entry name" value="O2_lipid_transport_reg"/>
</dbReference>
<dbReference type="Proteomes" id="UP000663829">
    <property type="component" value="Unassembled WGS sequence"/>
</dbReference>
<evidence type="ECO:0000313" key="6">
    <source>
        <dbReference type="EMBL" id="CAF3722188.1"/>
    </source>
</evidence>
<gene>
    <name evidence="4" type="ORF">GPM918_LOCUS10977</name>
    <name evidence="3" type="ORF">OVA965_LOCUS335</name>
    <name evidence="6" type="ORF">SRO942_LOCUS10978</name>
    <name evidence="5" type="ORF">TMI583_LOCUS335</name>
</gene>
<feature type="domain" description="Nose resistant-to-fluoxetine protein N-terminal" evidence="2">
    <location>
        <begin position="62"/>
        <end position="191"/>
    </location>
</feature>
<keyword evidence="7" id="KW-1185">Reference proteome</keyword>
<evidence type="ECO:0000313" key="3">
    <source>
        <dbReference type="EMBL" id="CAF0724689.1"/>
    </source>
</evidence>
<keyword evidence="1" id="KW-0472">Membrane</keyword>
<dbReference type="EMBL" id="CAJNOK010000040">
    <property type="protein sequence ID" value="CAF0724689.1"/>
    <property type="molecule type" value="Genomic_DNA"/>
</dbReference>
<accession>A0A814CRY6</accession>
<dbReference type="PANTHER" id="PTHR11161:SF12">
    <property type="entry name" value="ACYLTRANSFERASE 3 DOMAIN-CONTAINING PROTEIN-RELATED"/>
    <property type="match status" value="1"/>
</dbReference>
<dbReference type="SMART" id="SM00703">
    <property type="entry name" value="NRF"/>
    <property type="match status" value="1"/>
</dbReference>
<evidence type="ECO:0000313" key="5">
    <source>
        <dbReference type="EMBL" id="CAF3497679.1"/>
    </source>
</evidence>
<reference evidence="4" key="1">
    <citation type="submission" date="2021-02" db="EMBL/GenBank/DDBJ databases">
        <authorList>
            <person name="Nowell W R."/>
        </authorList>
    </citation>
    <scope>NUCLEOTIDE SEQUENCE</scope>
</reference>
<dbReference type="Proteomes" id="UP000682733">
    <property type="component" value="Unassembled WGS sequence"/>
</dbReference>
<evidence type="ECO:0000256" key="1">
    <source>
        <dbReference type="SAM" id="Phobius"/>
    </source>
</evidence>
<dbReference type="EMBL" id="CAJOBA010000040">
    <property type="protein sequence ID" value="CAF3497679.1"/>
    <property type="molecule type" value="Genomic_DNA"/>
</dbReference>
<keyword evidence="1" id="KW-1133">Transmembrane helix</keyword>
<comment type="caution">
    <text evidence="4">The sequence shown here is derived from an EMBL/GenBank/DDBJ whole genome shotgun (WGS) entry which is preliminary data.</text>
</comment>
<evidence type="ECO:0000259" key="2">
    <source>
        <dbReference type="SMART" id="SM00703"/>
    </source>
</evidence>
<feature type="transmembrane region" description="Helical" evidence="1">
    <location>
        <begin position="444"/>
        <end position="465"/>
    </location>
</feature>
<evidence type="ECO:0000313" key="4">
    <source>
        <dbReference type="EMBL" id="CAF0946030.1"/>
    </source>
</evidence>
<keyword evidence="1" id="KW-0812">Transmembrane</keyword>
<dbReference type="EMBL" id="CAJNOQ010002224">
    <property type="protein sequence ID" value="CAF0946030.1"/>
    <property type="molecule type" value="Genomic_DNA"/>
</dbReference>
<dbReference type="OrthoDB" id="207378at2759"/>
<dbReference type="Proteomes" id="UP000681722">
    <property type="component" value="Unassembled WGS sequence"/>
</dbReference>
<dbReference type="AlphaFoldDB" id="A0A814CRY6"/>
<proteinExistence type="predicted"/>
<dbReference type="Pfam" id="PF20146">
    <property type="entry name" value="NRF"/>
    <property type="match status" value="1"/>
</dbReference>
<feature type="transmembrane region" description="Helical" evidence="1">
    <location>
        <begin position="406"/>
        <end position="424"/>
    </location>
</feature>
<dbReference type="InterPro" id="IPR006621">
    <property type="entry name" value="Nose-resist-to-fluoxetine_N"/>
</dbReference>
<dbReference type="PANTHER" id="PTHR11161">
    <property type="entry name" value="O-ACYLTRANSFERASE"/>
    <property type="match status" value="1"/>
</dbReference>